<protein>
    <recommendedName>
        <fullName evidence="2">protein-tyrosine-phosphatase</fullName>
        <ecNumber evidence="2">3.1.3.48</ecNumber>
    </recommendedName>
</protein>
<dbReference type="GO" id="GO:0005737">
    <property type="term" value="C:cytoplasm"/>
    <property type="evidence" value="ECO:0007669"/>
    <property type="project" value="TreeGrafter"/>
</dbReference>
<evidence type="ECO:0000256" key="8">
    <source>
        <dbReference type="SAM" id="MobiDB-lite"/>
    </source>
</evidence>
<dbReference type="InterPro" id="IPR001763">
    <property type="entry name" value="Rhodanese-like_dom"/>
</dbReference>
<comment type="caution">
    <text evidence="12">The sequence shown here is derived from an EMBL/GenBank/DDBJ whole genome shotgun (WGS) entry which is preliminary data.</text>
</comment>
<evidence type="ECO:0000259" key="11">
    <source>
        <dbReference type="PROSITE" id="PS50206"/>
    </source>
</evidence>
<dbReference type="SUPFAM" id="SSF52821">
    <property type="entry name" value="Rhodanese/Cell cycle control phosphatase"/>
    <property type="match status" value="1"/>
</dbReference>
<dbReference type="PROSITE" id="PS00022">
    <property type="entry name" value="EGF_1"/>
    <property type="match status" value="1"/>
</dbReference>
<evidence type="ECO:0000256" key="4">
    <source>
        <dbReference type="ARBA" id="ARBA00022801"/>
    </source>
</evidence>
<dbReference type="InterPro" id="IPR000742">
    <property type="entry name" value="EGF"/>
</dbReference>
<dbReference type="Gene3D" id="3.40.250.10">
    <property type="entry name" value="Rhodanese-like domain"/>
    <property type="match status" value="1"/>
</dbReference>
<keyword evidence="5" id="KW-0904">Protein phosphatase</keyword>
<dbReference type="GO" id="GO:0051301">
    <property type="term" value="P:cell division"/>
    <property type="evidence" value="ECO:0007669"/>
    <property type="project" value="UniProtKB-KW"/>
</dbReference>
<feature type="compositionally biased region" description="Acidic residues" evidence="8">
    <location>
        <begin position="411"/>
        <end position="420"/>
    </location>
</feature>
<feature type="region of interest" description="Disordered" evidence="8">
    <location>
        <begin position="397"/>
        <end position="420"/>
    </location>
</feature>
<dbReference type="OrthoDB" id="310744at2759"/>
<comment type="similarity">
    <text evidence="1">Belongs to the MPI phosphatase family.</text>
</comment>
<keyword evidence="9" id="KW-0812">Transmembrane</keyword>
<evidence type="ECO:0000256" key="6">
    <source>
        <dbReference type="ARBA" id="ARBA00023306"/>
    </source>
</evidence>
<sequence length="420" mass="46874">MSACDPLSPDQCNGRGVCDPGFDDIPSSCDCTVWWDGEQCQRISGYYWLVITLIIVAVLKLTFFVFYCWFKYRRVAGYSRSQRVVRSPAYVQPVTKGAVRSQPPAGAQYGSYTGKASYTESMLRYVSTDTVAELVRSNQVRNEDAIYLIDCRYPYEYNGGHIMSAINFPPYELDSLKEFVFNDLASRDRRRAIIILHCEFSQLRAPVATDALKKHSARYGCSRPLELYVMKGGYCDFFRKFKELCEPQSYTEMQGTMENNDSSNNADDLPALLPGGLRGSPPAHMRGRQRRRRKVRGRCFDDMDLSFRGEGSSCGRRYRSVLAFQTPAGGEGMTGELSPELCARLLSDELIWVRPSIHGRESAVAGWCPEDVCRNHASAAAAPTAFTSTGFGYGTGRPSVSSVSMDGTCVSDDDDDWRGG</sequence>
<organism evidence="12 13">
    <name type="scientific">Perkinsus olseni</name>
    <name type="common">Perkinsus atlanticus</name>
    <dbReference type="NCBI Taxonomy" id="32597"/>
    <lineage>
        <taxon>Eukaryota</taxon>
        <taxon>Sar</taxon>
        <taxon>Alveolata</taxon>
        <taxon>Perkinsozoa</taxon>
        <taxon>Perkinsea</taxon>
        <taxon>Perkinsida</taxon>
        <taxon>Perkinsidae</taxon>
        <taxon>Perkinsus</taxon>
    </lineage>
</organism>
<feature type="disulfide bond" evidence="7">
    <location>
        <begin position="31"/>
        <end position="40"/>
    </location>
</feature>
<dbReference type="EMBL" id="JABANP010000127">
    <property type="protein sequence ID" value="KAF4689337.1"/>
    <property type="molecule type" value="Genomic_DNA"/>
</dbReference>
<evidence type="ECO:0000256" key="9">
    <source>
        <dbReference type="SAM" id="Phobius"/>
    </source>
</evidence>
<evidence type="ECO:0000313" key="13">
    <source>
        <dbReference type="Proteomes" id="UP000541610"/>
    </source>
</evidence>
<accession>A0A7J6P0I5</accession>
<dbReference type="PRINTS" id="PR00716">
    <property type="entry name" value="MPIPHPHTASE"/>
</dbReference>
<keyword evidence="9" id="KW-1133">Transmembrane helix</keyword>
<dbReference type="GO" id="GO:0004725">
    <property type="term" value="F:protein tyrosine phosphatase activity"/>
    <property type="evidence" value="ECO:0007669"/>
    <property type="project" value="UniProtKB-EC"/>
</dbReference>
<keyword evidence="9" id="KW-0472">Membrane</keyword>
<feature type="transmembrane region" description="Helical" evidence="9">
    <location>
        <begin position="46"/>
        <end position="70"/>
    </location>
</feature>
<evidence type="ECO:0000256" key="7">
    <source>
        <dbReference type="PROSITE-ProRule" id="PRU00076"/>
    </source>
</evidence>
<keyword evidence="6" id="KW-0131">Cell cycle</keyword>
<evidence type="ECO:0000259" key="10">
    <source>
        <dbReference type="PROSITE" id="PS50026"/>
    </source>
</evidence>
<dbReference type="EC" id="3.1.3.48" evidence="2"/>
<dbReference type="PROSITE" id="PS50026">
    <property type="entry name" value="EGF_3"/>
    <property type="match status" value="1"/>
</dbReference>
<reference evidence="12 13" key="1">
    <citation type="submission" date="2020-04" db="EMBL/GenBank/DDBJ databases">
        <title>Perkinsus olseni comparative genomics.</title>
        <authorList>
            <person name="Bogema D.R."/>
        </authorList>
    </citation>
    <scope>NUCLEOTIDE SEQUENCE [LARGE SCALE GENOMIC DNA]</scope>
    <source>
        <strain evidence="12">00978-12</strain>
    </source>
</reference>
<dbReference type="SMART" id="SM00450">
    <property type="entry name" value="RHOD"/>
    <property type="match status" value="1"/>
</dbReference>
<proteinExistence type="inferred from homology"/>
<dbReference type="Pfam" id="PF00581">
    <property type="entry name" value="Rhodanese"/>
    <property type="match status" value="1"/>
</dbReference>
<dbReference type="GO" id="GO:1902751">
    <property type="term" value="P:positive regulation of cell cycle G2/M phase transition"/>
    <property type="evidence" value="ECO:0007669"/>
    <property type="project" value="InterPro"/>
</dbReference>
<dbReference type="PANTHER" id="PTHR10828">
    <property type="entry name" value="M-PHASE INDUCER PHOSPHATASE DUAL SPECIFICITY PHOSPHATASE CDC25"/>
    <property type="match status" value="1"/>
</dbReference>
<evidence type="ECO:0000256" key="2">
    <source>
        <dbReference type="ARBA" id="ARBA00013064"/>
    </source>
</evidence>
<gene>
    <name evidence="12" type="primary">CDC25B</name>
    <name evidence="12" type="ORF">FOZ60_001750</name>
</gene>
<dbReference type="PROSITE" id="PS50206">
    <property type="entry name" value="RHODANESE_3"/>
    <property type="match status" value="1"/>
</dbReference>
<feature type="disulfide bond" evidence="7">
    <location>
        <begin position="12"/>
        <end position="29"/>
    </location>
</feature>
<evidence type="ECO:0000256" key="3">
    <source>
        <dbReference type="ARBA" id="ARBA00022618"/>
    </source>
</evidence>
<feature type="domain" description="EGF-like" evidence="10">
    <location>
        <begin position="1"/>
        <end position="41"/>
    </location>
</feature>
<feature type="domain" description="Rhodanese" evidence="11">
    <location>
        <begin position="142"/>
        <end position="246"/>
    </location>
</feature>
<evidence type="ECO:0000313" key="12">
    <source>
        <dbReference type="EMBL" id="KAF4689337.1"/>
    </source>
</evidence>
<evidence type="ECO:0000256" key="1">
    <source>
        <dbReference type="ARBA" id="ARBA00011065"/>
    </source>
</evidence>
<dbReference type="AlphaFoldDB" id="A0A7J6P0I5"/>
<comment type="caution">
    <text evidence="7">Lacks conserved residue(s) required for the propagation of feature annotation.</text>
</comment>
<name>A0A7J6P0I5_PEROL</name>
<evidence type="ECO:0000256" key="5">
    <source>
        <dbReference type="ARBA" id="ARBA00022912"/>
    </source>
</evidence>
<keyword evidence="3 12" id="KW-0132">Cell division</keyword>
<keyword evidence="7" id="KW-1015">Disulfide bond</keyword>
<dbReference type="GO" id="GO:0005634">
    <property type="term" value="C:nucleus"/>
    <property type="evidence" value="ECO:0007669"/>
    <property type="project" value="TreeGrafter"/>
</dbReference>
<dbReference type="Proteomes" id="UP000541610">
    <property type="component" value="Unassembled WGS sequence"/>
</dbReference>
<keyword evidence="4" id="KW-0378">Hydrolase</keyword>
<dbReference type="InterPro" id="IPR000751">
    <property type="entry name" value="MPI_Phosphatase"/>
</dbReference>
<dbReference type="InterPro" id="IPR036873">
    <property type="entry name" value="Rhodanese-like_dom_sf"/>
</dbReference>
<keyword evidence="7" id="KW-0245">EGF-like domain</keyword>